<sequence>MARDDADRDGWLAVYKRVQSAVTQYATADTETQGILTTELLKIADSDDPGVAFAAVQGLRRVFLEEIASSSPQKRRQVASHHVRSVLGSTPSPYRAQLLRQLLKKQTVEDHQGGDSEEEEDDDDKDIHVLYSCSVIQEVDSFGQFLLHLVDAADASAVTEGMLLTSDLLKRPQDIEDCRDQVHQLAMSVGDHVISWNFDVRPTYLACGVIDFMIDWRAFLVKNADCDTEEVDEDSTERVEWLVTAQRLVNSSSSITTQAMLLCREQIDSNHACSDAFISSSSSYPFLQKWLLLLSMAMKDSLDNASDPSFGVLCELPLPMRSQIMAILTEQDDVLVDVLDHLLGITLHFDDRGIGLPDSLLHKSELHADTLFSDLVKNLGDDHLVLVDMLMSSETRMLEYLVRYLRRCVLTWPEAREAWTQENRLEVVMSVLIRLRMEVEKLFASGVFPYNPSPLLRRLISLEEAYEHDEEPSDEGVIENC</sequence>
<feature type="domain" description="Protein Lines C-terminal" evidence="2">
    <location>
        <begin position="428"/>
        <end position="463"/>
    </location>
</feature>
<protein>
    <submittedName>
        <fullName evidence="3">Uncharacterized protein</fullName>
    </submittedName>
</protein>
<dbReference type="PANTHER" id="PTHR16057">
    <property type="entry name" value="WINS1, 2 PROTEIN"/>
    <property type="match status" value="1"/>
</dbReference>
<reference evidence="3" key="1">
    <citation type="submission" date="2019-03" db="EMBL/GenBank/DDBJ databases">
        <title>Long read genome sequence of the mycoparasitic Pythium oligandrum ATCC 38472 isolated from sugarbeet rhizosphere.</title>
        <authorList>
            <person name="Gaulin E."/>
        </authorList>
    </citation>
    <scope>NUCLEOTIDE SEQUENCE</scope>
    <source>
        <strain evidence="3">ATCC 38472_TT</strain>
    </source>
</reference>
<name>A0A8K1CH99_PYTOL</name>
<dbReference type="AlphaFoldDB" id="A0A8K1CH99"/>
<evidence type="ECO:0000313" key="3">
    <source>
        <dbReference type="EMBL" id="TMW62973.1"/>
    </source>
</evidence>
<dbReference type="Proteomes" id="UP000794436">
    <property type="component" value="Unassembled WGS sequence"/>
</dbReference>
<dbReference type="Pfam" id="PF14694">
    <property type="entry name" value="LINES_N"/>
    <property type="match status" value="1"/>
</dbReference>
<comment type="caution">
    <text evidence="3">The sequence shown here is derived from an EMBL/GenBank/DDBJ whole genome shotgun (WGS) entry which is preliminary data.</text>
</comment>
<dbReference type="InterPro" id="IPR024875">
    <property type="entry name" value="Protein_Lines"/>
</dbReference>
<dbReference type="InterPro" id="IPR032794">
    <property type="entry name" value="LINES_N"/>
</dbReference>
<dbReference type="Pfam" id="PF14695">
    <property type="entry name" value="LINES_C"/>
    <property type="match status" value="1"/>
</dbReference>
<organism evidence="3 4">
    <name type="scientific">Pythium oligandrum</name>
    <name type="common">Mycoparasitic fungus</name>
    <dbReference type="NCBI Taxonomy" id="41045"/>
    <lineage>
        <taxon>Eukaryota</taxon>
        <taxon>Sar</taxon>
        <taxon>Stramenopiles</taxon>
        <taxon>Oomycota</taxon>
        <taxon>Peronosporomycetes</taxon>
        <taxon>Pythiales</taxon>
        <taxon>Pythiaceae</taxon>
        <taxon>Pythium</taxon>
    </lineage>
</organism>
<evidence type="ECO:0000259" key="1">
    <source>
        <dbReference type="Pfam" id="PF14694"/>
    </source>
</evidence>
<evidence type="ECO:0000259" key="2">
    <source>
        <dbReference type="Pfam" id="PF14695"/>
    </source>
</evidence>
<dbReference type="PANTHER" id="PTHR16057:SF1">
    <property type="entry name" value="PROTEIN LINES HOMOLOG 1"/>
    <property type="match status" value="1"/>
</dbReference>
<dbReference type="EMBL" id="SPLM01000073">
    <property type="protein sequence ID" value="TMW62973.1"/>
    <property type="molecule type" value="Genomic_DNA"/>
</dbReference>
<gene>
    <name evidence="3" type="ORF">Poli38472_005591</name>
</gene>
<accession>A0A8K1CH99</accession>
<feature type="domain" description="Protein Lines N-terminal" evidence="1">
    <location>
        <begin position="287"/>
        <end position="413"/>
    </location>
</feature>
<keyword evidence="4" id="KW-1185">Reference proteome</keyword>
<proteinExistence type="predicted"/>
<evidence type="ECO:0000313" key="4">
    <source>
        <dbReference type="Proteomes" id="UP000794436"/>
    </source>
</evidence>
<dbReference type="InterPro" id="IPR029415">
    <property type="entry name" value="Lines_C"/>
</dbReference>
<dbReference type="OrthoDB" id="8251209at2759"/>